<dbReference type="Pfam" id="PF00975">
    <property type="entry name" value="Thioesterase"/>
    <property type="match status" value="1"/>
</dbReference>
<sequence length="279" mass="31048">MDTSRLCTLIHAGPAGTRRAPLVLLHDGGGTIFSYFLLKAPNCAVYGIHNPRTQPPQDWEGGLPQMALEYLTVLKKRFQNRPILLGGWSLGGLVALEISRIVADQPIESRLNIKGLVMIDSVFPHPTLPAHIKSVPFQVDWDEHVKSDVKATVQYAMEQTDRLIETWQLPTWIPNPNDSLMTNGAVHGTVKTLSPPPAILLRAREAAPPPPQATEGVEDVNDIDLCRSKRFLGWEEYEPKFIRNVLDINGHHHNIFDEKNIASLNAKLKIACRALDIST</sequence>
<organism evidence="2 3">
    <name type="scientific">Phlyctema vagabunda</name>
    <dbReference type="NCBI Taxonomy" id="108571"/>
    <lineage>
        <taxon>Eukaryota</taxon>
        <taxon>Fungi</taxon>
        <taxon>Dikarya</taxon>
        <taxon>Ascomycota</taxon>
        <taxon>Pezizomycotina</taxon>
        <taxon>Leotiomycetes</taxon>
        <taxon>Helotiales</taxon>
        <taxon>Dermateaceae</taxon>
        <taxon>Phlyctema</taxon>
    </lineage>
</organism>
<keyword evidence="3" id="KW-1185">Reference proteome</keyword>
<gene>
    <name evidence="2" type="ORF">PVAG01_06954</name>
</gene>
<dbReference type="InterPro" id="IPR029058">
    <property type="entry name" value="AB_hydrolase_fold"/>
</dbReference>
<evidence type="ECO:0000259" key="1">
    <source>
        <dbReference type="Pfam" id="PF00975"/>
    </source>
</evidence>
<feature type="domain" description="Thioesterase" evidence="1">
    <location>
        <begin position="21"/>
        <end position="125"/>
    </location>
</feature>
<accession>A0ABR4PB44</accession>
<name>A0ABR4PB44_9HELO</name>
<proteinExistence type="predicted"/>
<dbReference type="InterPro" id="IPR001031">
    <property type="entry name" value="Thioesterase"/>
</dbReference>
<comment type="caution">
    <text evidence="2">The sequence shown here is derived from an EMBL/GenBank/DDBJ whole genome shotgun (WGS) entry which is preliminary data.</text>
</comment>
<dbReference type="EMBL" id="JBFCZG010000006">
    <property type="protein sequence ID" value="KAL3420509.1"/>
    <property type="molecule type" value="Genomic_DNA"/>
</dbReference>
<evidence type="ECO:0000313" key="3">
    <source>
        <dbReference type="Proteomes" id="UP001629113"/>
    </source>
</evidence>
<reference evidence="2 3" key="1">
    <citation type="submission" date="2024-06" db="EMBL/GenBank/DDBJ databases">
        <title>Complete genome of Phlyctema vagabunda strain 19-DSS-EL-015.</title>
        <authorList>
            <person name="Fiorenzani C."/>
        </authorList>
    </citation>
    <scope>NUCLEOTIDE SEQUENCE [LARGE SCALE GENOMIC DNA]</scope>
    <source>
        <strain evidence="2 3">19-DSS-EL-015</strain>
    </source>
</reference>
<dbReference type="Gene3D" id="3.40.50.1820">
    <property type="entry name" value="alpha/beta hydrolase"/>
    <property type="match status" value="1"/>
</dbReference>
<dbReference type="SUPFAM" id="SSF53474">
    <property type="entry name" value="alpha/beta-Hydrolases"/>
    <property type="match status" value="1"/>
</dbReference>
<evidence type="ECO:0000313" key="2">
    <source>
        <dbReference type="EMBL" id="KAL3420509.1"/>
    </source>
</evidence>
<dbReference type="Proteomes" id="UP001629113">
    <property type="component" value="Unassembled WGS sequence"/>
</dbReference>
<protein>
    <submittedName>
        <fullName evidence="2">Thioesterase domain-containing protein</fullName>
    </submittedName>
</protein>